<dbReference type="InterPro" id="IPR036249">
    <property type="entry name" value="Thioredoxin-like_sf"/>
</dbReference>
<evidence type="ECO:0000256" key="2">
    <source>
        <dbReference type="ARBA" id="ARBA00006214"/>
    </source>
</evidence>
<evidence type="ECO:0000256" key="4">
    <source>
        <dbReference type="ARBA" id="ARBA00022719"/>
    </source>
</evidence>
<accession>A0A162YVX2</accession>
<feature type="transmembrane region" description="Helical" evidence="10">
    <location>
        <begin position="158"/>
        <end position="178"/>
    </location>
</feature>
<feature type="domain" description="Vitamin K epoxide reductase" evidence="11">
    <location>
        <begin position="156"/>
        <end position="289"/>
    </location>
</feature>
<evidence type="ECO:0000256" key="10">
    <source>
        <dbReference type="SAM" id="Phobius"/>
    </source>
</evidence>
<dbReference type="GO" id="GO:0016491">
    <property type="term" value="F:oxidoreductase activity"/>
    <property type="evidence" value="ECO:0007669"/>
    <property type="project" value="UniProtKB-KW"/>
</dbReference>
<dbReference type="SUPFAM" id="SSF52833">
    <property type="entry name" value="Thioredoxin-like"/>
    <property type="match status" value="1"/>
</dbReference>
<evidence type="ECO:0000256" key="5">
    <source>
        <dbReference type="ARBA" id="ARBA00022989"/>
    </source>
</evidence>
<keyword evidence="13" id="KW-1185">Reference proteome</keyword>
<sequence length="529" mass="59909">MKNNIEKIVENVLIQNRIGDYDKKDLELQLQIHPNYPSFQSITDTLDYFDIDNIAVEVPTEALDQLPESFISLVKTERSEEIVSVINKNNSIEITHTSLSKKKYNYDQFKEIWAPKVIAVEYSEKQKFSFGKSFLQTLLISVLALSIVATLFLRPWSIGQALFLLVSLAGLIFSYFALQESLGIQSQTIHQFCTTVGNTNCGDVINNNSGKLFKNFTLSDAGIAFFGSLTLYQVFFGFTNILIVPAVIGIPFVAYSLYSQAFIIKKWCAICLTIAAVSIALAVLALRNLEFSIDSALIPSFLMLATLFTLGYLFIKEKLVENKGFKADNLKLNQFKRDGDIYKHLYTISDKITDNSPIENEIVLGNPNATFKIISYTNPMCGYCKDAFGAYSRVLKTMGENLQITVRLGANLEDFDSEVSKITLRLLEIYDAQGADHFITAYNEWFADRTFSKWSKKYGTPVGKSKHIEVIKKQSEWSINNDLRYTPASVINGTVYPKKYSYTEFFHFIGIMLEEHMESVSETEQAIEM</sequence>
<keyword evidence="4" id="KW-0874">Quinone</keyword>
<evidence type="ECO:0000259" key="11">
    <source>
        <dbReference type="SMART" id="SM00756"/>
    </source>
</evidence>
<feature type="transmembrane region" description="Helical" evidence="10">
    <location>
        <begin position="267"/>
        <end position="285"/>
    </location>
</feature>
<dbReference type="RefSeq" id="WP_066317590.1">
    <property type="nucleotide sequence ID" value="NZ_LQRT01000035.1"/>
</dbReference>
<dbReference type="STRING" id="1642818.AWE51_12680"/>
<comment type="subcellular location">
    <subcellularLocation>
        <location evidence="1">Membrane</location>
        <topology evidence="1">Multi-pass membrane protein</topology>
    </subcellularLocation>
</comment>
<evidence type="ECO:0000256" key="1">
    <source>
        <dbReference type="ARBA" id="ARBA00004141"/>
    </source>
</evidence>
<evidence type="ECO:0000313" key="12">
    <source>
        <dbReference type="EMBL" id="KZS39391.1"/>
    </source>
</evidence>
<comment type="similarity">
    <text evidence="2">Belongs to the VKOR family.</text>
</comment>
<proteinExistence type="inferred from homology"/>
<protein>
    <recommendedName>
        <fullName evidence="11">Vitamin K epoxide reductase domain-containing protein</fullName>
    </recommendedName>
</protein>
<dbReference type="SMART" id="SM00756">
    <property type="entry name" value="VKc"/>
    <property type="match status" value="1"/>
</dbReference>
<dbReference type="EMBL" id="LQRT01000035">
    <property type="protein sequence ID" value="KZS39391.1"/>
    <property type="molecule type" value="Genomic_DNA"/>
</dbReference>
<comment type="caution">
    <text evidence="12">The sequence shown here is derived from an EMBL/GenBank/DDBJ whole genome shotgun (WGS) entry which is preliminary data.</text>
</comment>
<reference evidence="12" key="1">
    <citation type="submission" date="2016-01" db="EMBL/GenBank/DDBJ databases">
        <title>The draft genome sequence of Aquimarina sp. RZW4-3-2.</title>
        <authorList>
            <person name="Wang Y."/>
        </authorList>
    </citation>
    <scope>NUCLEOTIDE SEQUENCE [LARGE SCALE GENOMIC DNA]</scope>
    <source>
        <strain evidence="12">RZW4-3-2</strain>
    </source>
</reference>
<gene>
    <name evidence="12" type="ORF">AWE51_12680</name>
</gene>
<keyword evidence="3 10" id="KW-0812">Transmembrane</keyword>
<dbReference type="GO" id="GO:0048038">
    <property type="term" value="F:quinone binding"/>
    <property type="evidence" value="ECO:0007669"/>
    <property type="project" value="UniProtKB-KW"/>
</dbReference>
<keyword evidence="6" id="KW-0560">Oxidoreductase</keyword>
<keyword evidence="8" id="KW-1015">Disulfide bond</keyword>
<dbReference type="Gene3D" id="3.40.30.10">
    <property type="entry name" value="Glutaredoxin"/>
    <property type="match status" value="1"/>
</dbReference>
<dbReference type="CDD" id="cd12921">
    <property type="entry name" value="VKOR_4"/>
    <property type="match status" value="1"/>
</dbReference>
<feature type="transmembrane region" description="Helical" evidence="10">
    <location>
        <begin position="134"/>
        <end position="152"/>
    </location>
</feature>
<evidence type="ECO:0000256" key="6">
    <source>
        <dbReference type="ARBA" id="ARBA00023002"/>
    </source>
</evidence>
<dbReference type="Proteomes" id="UP000076715">
    <property type="component" value="Unassembled WGS sequence"/>
</dbReference>
<feature type="transmembrane region" description="Helical" evidence="10">
    <location>
        <begin position="241"/>
        <end position="258"/>
    </location>
</feature>
<dbReference type="AlphaFoldDB" id="A0A162YVX2"/>
<evidence type="ECO:0000256" key="8">
    <source>
        <dbReference type="ARBA" id="ARBA00023157"/>
    </source>
</evidence>
<organism evidence="12 13">
    <name type="scientific">Aquimarina aggregata</name>
    <dbReference type="NCBI Taxonomy" id="1642818"/>
    <lineage>
        <taxon>Bacteria</taxon>
        <taxon>Pseudomonadati</taxon>
        <taxon>Bacteroidota</taxon>
        <taxon>Flavobacteriia</taxon>
        <taxon>Flavobacteriales</taxon>
        <taxon>Flavobacteriaceae</taxon>
        <taxon>Aquimarina</taxon>
    </lineage>
</organism>
<dbReference type="InterPro" id="IPR038354">
    <property type="entry name" value="VKOR_sf"/>
</dbReference>
<keyword evidence="9" id="KW-0676">Redox-active center</keyword>
<name>A0A162YVX2_9FLAO</name>
<evidence type="ECO:0000256" key="3">
    <source>
        <dbReference type="ARBA" id="ARBA00022692"/>
    </source>
</evidence>
<dbReference type="GO" id="GO:0016020">
    <property type="term" value="C:membrane"/>
    <property type="evidence" value="ECO:0007669"/>
    <property type="project" value="UniProtKB-SubCell"/>
</dbReference>
<dbReference type="OrthoDB" id="1100563at2"/>
<evidence type="ECO:0000256" key="9">
    <source>
        <dbReference type="ARBA" id="ARBA00023284"/>
    </source>
</evidence>
<keyword evidence="7 10" id="KW-0472">Membrane</keyword>
<dbReference type="InterPro" id="IPR012932">
    <property type="entry name" value="VKOR"/>
</dbReference>
<keyword evidence="5 10" id="KW-1133">Transmembrane helix</keyword>
<dbReference type="Pfam" id="PF07884">
    <property type="entry name" value="VKOR"/>
    <property type="match status" value="1"/>
</dbReference>
<feature type="transmembrane region" description="Helical" evidence="10">
    <location>
        <begin position="216"/>
        <end position="235"/>
    </location>
</feature>
<evidence type="ECO:0000256" key="7">
    <source>
        <dbReference type="ARBA" id="ARBA00023136"/>
    </source>
</evidence>
<evidence type="ECO:0000313" key="13">
    <source>
        <dbReference type="Proteomes" id="UP000076715"/>
    </source>
</evidence>
<feature type="transmembrane region" description="Helical" evidence="10">
    <location>
        <begin position="297"/>
        <end position="315"/>
    </location>
</feature>
<dbReference type="Gene3D" id="1.20.1440.130">
    <property type="entry name" value="VKOR domain"/>
    <property type="match status" value="1"/>
</dbReference>